<dbReference type="Gene3D" id="2.60.40.10">
    <property type="entry name" value="Immunoglobulins"/>
    <property type="match status" value="1"/>
</dbReference>
<reference evidence="2" key="1">
    <citation type="journal article" date="2014" name="Front. Microbiol.">
        <title>High frequency of phylogenetically diverse reductive dehalogenase-homologous genes in deep subseafloor sedimentary metagenomes.</title>
        <authorList>
            <person name="Kawai M."/>
            <person name="Futagami T."/>
            <person name="Toyoda A."/>
            <person name="Takaki Y."/>
            <person name="Nishi S."/>
            <person name="Hori S."/>
            <person name="Arai W."/>
            <person name="Tsubouchi T."/>
            <person name="Morono Y."/>
            <person name="Uchiyama I."/>
            <person name="Ito T."/>
            <person name="Fujiyama A."/>
            <person name="Inagaki F."/>
            <person name="Takami H."/>
        </authorList>
    </citation>
    <scope>NUCLEOTIDE SEQUENCE</scope>
    <source>
        <strain evidence="2">Expedition CK06-06</strain>
    </source>
</reference>
<feature type="non-terminal residue" evidence="2">
    <location>
        <position position="1"/>
    </location>
</feature>
<dbReference type="PROSITE" id="PS50853">
    <property type="entry name" value="FN3"/>
    <property type="match status" value="1"/>
</dbReference>
<dbReference type="EMBL" id="BARV01015110">
    <property type="protein sequence ID" value="GAI27016.1"/>
    <property type="molecule type" value="Genomic_DNA"/>
</dbReference>
<accession>X1NA01</accession>
<dbReference type="InterPro" id="IPR036116">
    <property type="entry name" value="FN3_sf"/>
</dbReference>
<comment type="caution">
    <text evidence="2">The sequence shown here is derived from an EMBL/GenBank/DDBJ whole genome shotgun (WGS) entry which is preliminary data.</text>
</comment>
<proteinExistence type="predicted"/>
<dbReference type="SMART" id="SM00060">
    <property type="entry name" value="FN3"/>
    <property type="match status" value="1"/>
</dbReference>
<dbReference type="SUPFAM" id="SSF49265">
    <property type="entry name" value="Fibronectin type III"/>
    <property type="match status" value="1"/>
</dbReference>
<dbReference type="AlphaFoldDB" id="X1NA01"/>
<dbReference type="InterPro" id="IPR013783">
    <property type="entry name" value="Ig-like_fold"/>
</dbReference>
<dbReference type="CDD" id="cd00063">
    <property type="entry name" value="FN3"/>
    <property type="match status" value="1"/>
</dbReference>
<dbReference type="Pfam" id="PF00041">
    <property type="entry name" value="fn3"/>
    <property type="match status" value="1"/>
</dbReference>
<sequence>FNVGTYPLMLIGIEGLPDDQYRVEIHEVHSGDFSLPADILEFLGIWGLGRLTTGYSFDYEHVPKYGQGYCTVEERPGNKYRAKTFVFYVMELDDWTPIGWFPCHPNNVQFRYSVFSVNVVRPYNLRATDITETSLTLRWNHDYIDLIDGYTVKRDGQVIGNLPSSQLYWDDSGLEPGHTYHYEVLARKDDIYSAPAHLDVSTLPQYMIAQSKYPKMSAFNNGPKVAKYSNNVYVLYVRNHISGKPYYACCLRSTDDGLSFLPEEIFQYGQGTGWYGLVGYPTIRLDNNGTPHVVCEV</sequence>
<name>X1NA01_9ZZZZ</name>
<evidence type="ECO:0000313" key="2">
    <source>
        <dbReference type="EMBL" id="GAI27016.1"/>
    </source>
</evidence>
<organism evidence="2">
    <name type="scientific">marine sediment metagenome</name>
    <dbReference type="NCBI Taxonomy" id="412755"/>
    <lineage>
        <taxon>unclassified sequences</taxon>
        <taxon>metagenomes</taxon>
        <taxon>ecological metagenomes</taxon>
    </lineage>
</organism>
<dbReference type="InterPro" id="IPR003961">
    <property type="entry name" value="FN3_dom"/>
</dbReference>
<gene>
    <name evidence="2" type="ORF">S06H3_26186</name>
</gene>
<protein>
    <recommendedName>
        <fullName evidence="1">Fibronectin type-III domain-containing protein</fullName>
    </recommendedName>
</protein>
<evidence type="ECO:0000259" key="1">
    <source>
        <dbReference type="PROSITE" id="PS50853"/>
    </source>
</evidence>
<feature type="non-terminal residue" evidence="2">
    <location>
        <position position="297"/>
    </location>
</feature>
<feature type="domain" description="Fibronectin type-III" evidence="1">
    <location>
        <begin position="121"/>
        <end position="206"/>
    </location>
</feature>